<evidence type="ECO:0000313" key="3">
    <source>
        <dbReference type="EMBL" id="ACO66456.1"/>
    </source>
</evidence>
<evidence type="ECO:0000259" key="2">
    <source>
        <dbReference type="PROSITE" id="PS50076"/>
    </source>
</evidence>
<dbReference type="CDD" id="cd06257">
    <property type="entry name" value="DnaJ"/>
    <property type="match status" value="1"/>
</dbReference>
<dbReference type="InterPro" id="IPR056453">
    <property type="entry name" value="HTH_DNAJC9"/>
</dbReference>
<dbReference type="PANTHER" id="PTHR44916">
    <property type="entry name" value="CHAPERONE DNAJ-DOMAIN SUPERFAMILY PROTEIN-RELATED"/>
    <property type="match status" value="1"/>
</dbReference>
<dbReference type="Pfam" id="PF23302">
    <property type="entry name" value="HTH_DNAJC9"/>
    <property type="match status" value="1"/>
</dbReference>
<dbReference type="PROSITE" id="PS50076">
    <property type="entry name" value="DNAJ_2"/>
    <property type="match status" value="1"/>
</dbReference>
<sequence length="296" mass="32241">MSDDEYTDDDSASDAPNDDGLDGKTLYEVLGVAKEATPTEIKKAYHRMALKLHPDKNPDDPDAAKRFQTLQKVYGVLGDTDKRKVYDETGRIDDAELSGDKFDSLYEYYRGVYRKVTEEDVDAFHDSYRGGDEERRDVVEAYVKFAGDMAKVFMWVMCSEESLDSHRFADIVEAAVADRVAPKFNAFQTWVKAIRKKPAPKDPLKKRSGRKLPKSGGKAKSGGAGGDGDGDGDGGNLMALIRARGASRAAAADDLFARLEAKYGHDDGKRKKKGGGKVSGATGVKNAGVAKKRGGK</sequence>
<proteinExistence type="predicted"/>
<dbReference type="SUPFAM" id="SSF46565">
    <property type="entry name" value="Chaperone J-domain"/>
    <property type="match status" value="1"/>
</dbReference>
<dbReference type="Proteomes" id="UP000002009">
    <property type="component" value="Chromosome 11"/>
</dbReference>
<organism evidence="3 4">
    <name type="scientific">Micromonas commoda (strain RCC299 / NOUM17 / CCMP2709)</name>
    <name type="common">Picoplanktonic green alga</name>
    <dbReference type="NCBI Taxonomy" id="296587"/>
    <lineage>
        <taxon>Eukaryota</taxon>
        <taxon>Viridiplantae</taxon>
        <taxon>Chlorophyta</taxon>
        <taxon>Mamiellophyceae</taxon>
        <taxon>Mamiellales</taxon>
        <taxon>Mamiellaceae</taxon>
        <taxon>Micromonas</taxon>
    </lineage>
</organism>
<dbReference type="KEGG" id="mis:MICPUN_62456"/>
<dbReference type="InParanoid" id="C1EE06"/>
<feature type="region of interest" description="Disordered" evidence="1">
    <location>
        <begin position="262"/>
        <end position="296"/>
    </location>
</feature>
<dbReference type="OrthoDB" id="496696at2759"/>
<dbReference type="RefSeq" id="XP_002505198.1">
    <property type="nucleotide sequence ID" value="XM_002505152.1"/>
</dbReference>
<dbReference type="Gene3D" id="1.10.287.110">
    <property type="entry name" value="DnaJ domain"/>
    <property type="match status" value="1"/>
</dbReference>
<feature type="compositionally biased region" description="Acidic residues" evidence="1">
    <location>
        <begin position="1"/>
        <end position="20"/>
    </location>
</feature>
<dbReference type="FunCoup" id="C1EE06">
    <property type="interactions" value="1774"/>
</dbReference>
<dbReference type="eggNOG" id="KOG0719">
    <property type="taxonomic scope" value="Eukaryota"/>
</dbReference>
<dbReference type="PANTHER" id="PTHR44916:SF1">
    <property type="entry name" value="CHAPERONE DNAJ-DOMAIN SUPERFAMILY PROTEIN-RELATED"/>
    <property type="match status" value="1"/>
</dbReference>
<feature type="region of interest" description="Disordered" evidence="1">
    <location>
        <begin position="1"/>
        <end position="23"/>
    </location>
</feature>
<keyword evidence="4" id="KW-1185">Reference proteome</keyword>
<dbReference type="InterPro" id="IPR036869">
    <property type="entry name" value="J_dom_sf"/>
</dbReference>
<dbReference type="Pfam" id="PF00226">
    <property type="entry name" value="DnaJ"/>
    <property type="match status" value="1"/>
</dbReference>
<dbReference type="GeneID" id="8247312"/>
<dbReference type="OMA" id="WLDLWSK"/>
<gene>
    <name evidence="3" type="ORF">MICPUN_62456</name>
</gene>
<feature type="domain" description="J" evidence="2">
    <location>
        <begin position="25"/>
        <end position="90"/>
    </location>
</feature>
<dbReference type="PRINTS" id="PR00625">
    <property type="entry name" value="JDOMAIN"/>
</dbReference>
<dbReference type="AlphaFoldDB" id="C1EE06"/>
<evidence type="ECO:0000256" key="1">
    <source>
        <dbReference type="SAM" id="MobiDB-lite"/>
    </source>
</evidence>
<protein>
    <recommendedName>
        <fullName evidence="2">J domain-containing protein</fullName>
    </recommendedName>
</protein>
<dbReference type="EMBL" id="CP001330">
    <property type="protein sequence ID" value="ACO66456.1"/>
    <property type="molecule type" value="Genomic_DNA"/>
</dbReference>
<dbReference type="InterPro" id="IPR001623">
    <property type="entry name" value="DnaJ_domain"/>
</dbReference>
<accession>C1EE06</accession>
<feature type="region of interest" description="Disordered" evidence="1">
    <location>
        <begin position="198"/>
        <end position="231"/>
    </location>
</feature>
<evidence type="ECO:0000313" key="4">
    <source>
        <dbReference type="Proteomes" id="UP000002009"/>
    </source>
</evidence>
<dbReference type="SMART" id="SM00271">
    <property type="entry name" value="DnaJ"/>
    <property type="match status" value="1"/>
</dbReference>
<reference evidence="3 4" key="1">
    <citation type="journal article" date="2009" name="Science">
        <title>Green evolution and dynamic adaptations revealed by genomes of the marine picoeukaryotes Micromonas.</title>
        <authorList>
            <person name="Worden A.Z."/>
            <person name="Lee J.H."/>
            <person name="Mock T."/>
            <person name="Rouze P."/>
            <person name="Simmons M.P."/>
            <person name="Aerts A.L."/>
            <person name="Allen A.E."/>
            <person name="Cuvelier M.L."/>
            <person name="Derelle E."/>
            <person name="Everett M.V."/>
            <person name="Foulon E."/>
            <person name="Grimwood J."/>
            <person name="Gundlach H."/>
            <person name="Henrissat B."/>
            <person name="Napoli C."/>
            <person name="McDonald S.M."/>
            <person name="Parker M.S."/>
            <person name="Rombauts S."/>
            <person name="Salamov A."/>
            <person name="Von Dassow P."/>
            <person name="Badger J.H."/>
            <person name="Coutinho P.M."/>
            <person name="Demir E."/>
            <person name="Dubchak I."/>
            <person name="Gentemann C."/>
            <person name="Eikrem W."/>
            <person name="Gready J.E."/>
            <person name="John U."/>
            <person name="Lanier W."/>
            <person name="Lindquist E.A."/>
            <person name="Lucas S."/>
            <person name="Mayer K.F."/>
            <person name="Moreau H."/>
            <person name="Not F."/>
            <person name="Otillar R."/>
            <person name="Panaud O."/>
            <person name="Pangilinan J."/>
            <person name="Paulsen I."/>
            <person name="Piegu B."/>
            <person name="Poliakov A."/>
            <person name="Robbens S."/>
            <person name="Schmutz J."/>
            <person name="Toulza E."/>
            <person name="Wyss T."/>
            <person name="Zelensky A."/>
            <person name="Zhou K."/>
            <person name="Armbrust E.V."/>
            <person name="Bhattacharya D."/>
            <person name="Goodenough U.W."/>
            <person name="Van de Peer Y."/>
            <person name="Grigoriev I.V."/>
        </authorList>
    </citation>
    <scope>NUCLEOTIDE SEQUENCE [LARGE SCALE GENOMIC DNA]</scope>
    <source>
        <strain evidence="4">RCC299 / NOUM17</strain>
    </source>
</reference>
<dbReference type="InterPro" id="IPR042977">
    <property type="entry name" value="AtJ6-like"/>
</dbReference>
<name>C1EE06_MICCC</name>